<protein>
    <submittedName>
        <fullName evidence="1">Uncharacterized protein</fullName>
    </submittedName>
</protein>
<comment type="caution">
    <text evidence="1">The sequence shown here is derived from an EMBL/GenBank/DDBJ whole genome shotgun (WGS) entry which is preliminary data.</text>
</comment>
<sequence>MAKTPSDALEKLTAKLDNRLKGLLAPIDILQLSRLPPSRLLHTALPNLSLIELVSATAFAKDYNALYTSMFHGLERERPDLIISRLQQGSAGQRTGLFPYRIIGLRGPSGEAIGAAQFSILQFASEGGNYAVPYLQYIYIRPSNRRQDLSELLHTLVLAVSTAEGTHPITSAHPGDIKVPFTLFETEPPCHGADDSARAIAAERTRIHSRSGSLALMLRRKLHGGQERYLSAHVQPGLEVGDPPLTLVWVVRPSPALAGVEARPQMEKLGAAVLKACYRSFRDEGFPEENIALAERVAGSRRVGAEFCTMPLGEVDRGMYVGID</sequence>
<dbReference type="EMBL" id="JAKJXO020000025">
    <property type="protein sequence ID" value="KAL1591501.1"/>
    <property type="molecule type" value="Genomic_DNA"/>
</dbReference>
<keyword evidence="2" id="KW-1185">Reference proteome</keyword>
<proteinExistence type="predicted"/>
<organism evidence="1 2">
    <name type="scientific">Paraconiothyrium brasiliense</name>
    <dbReference type="NCBI Taxonomy" id="300254"/>
    <lineage>
        <taxon>Eukaryota</taxon>
        <taxon>Fungi</taxon>
        <taxon>Dikarya</taxon>
        <taxon>Ascomycota</taxon>
        <taxon>Pezizomycotina</taxon>
        <taxon>Dothideomycetes</taxon>
        <taxon>Pleosporomycetidae</taxon>
        <taxon>Pleosporales</taxon>
        <taxon>Massarineae</taxon>
        <taxon>Didymosphaeriaceae</taxon>
        <taxon>Paraconiothyrium</taxon>
    </lineage>
</organism>
<reference evidence="1 2" key="1">
    <citation type="submission" date="2024-02" db="EMBL/GenBank/DDBJ databases">
        <title>De novo assembly and annotation of 12 fungi associated with fruit tree decline syndrome in Ontario, Canada.</title>
        <authorList>
            <person name="Sulman M."/>
            <person name="Ellouze W."/>
            <person name="Ilyukhin E."/>
        </authorList>
    </citation>
    <scope>NUCLEOTIDE SEQUENCE [LARGE SCALE GENOMIC DNA]</scope>
    <source>
        <strain evidence="1 2">M42-189</strain>
    </source>
</reference>
<gene>
    <name evidence="1" type="ORF">SLS60_011893</name>
</gene>
<accession>A0ABR3QH61</accession>
<name>A0ABR3QH61_9PLEO</name>
<evidence type="ECO:0000313" key="1">
    <source>
        <dbReference type="EMBL" id="KAL1591501.1"/>
    </source>
</evidence>
<dbReference type="Proteomes" id="UP001521785">
    <property type="component" value="Unassembled WGS sequence"/>
</dbReference>
<evidence type="ECO:0000313" key="2">
    <source>
        <dbReference type="Proteomes" id="UP001521785"/>
    </source>
</evidence>